<evidence type="ECO:0000313" key="1">
    <source>
        <dbReference type="EMBL" id="MEQ2285755.1"/>
    </source>
</evidence>
<sequence>MNSIVPPPPHYAVLLSNNDCLESFTCFSTITCNDLATFIGKTKPSSCLELLPPSMLSGCLTSVGPLLSVIKSSLTQSFNPSYCWRKPLTSPGGSYILEARLIDSKIITRELNVIIQAVLDQKKVY</sequence>
<dbReference type="EMBL" id="JAHRIP010014542">
    <property type="protein sequence ID" value="MEQ2285755.1"/>
    <property type="molecule type" value="Genomic_DNA"/>
</dbReference>
<name>A0ABV0XWS0_9TELE</name>
<organism evidence="1 2">
    <name type="scientific">Ameca splendens</name>
    <dbReference type="NCBI Taxonomy" id="208324"/>
    <lineage>
        <taxon>Eukaryota</taxon>
        <taxon>Metazoa</taxon>
        <taxon>Chordata</taxon>
        <taxon>Craniata</taxon>
        <taxon>Vertebrata</taxon>
        <taxon>Euteleostomi</taxon>
        <taxon>Actinopterygii</taxon>
        <taxon>Neopterygii</taxon>
        <taxon>Teleostei</taxon>
        <taxon>Neoteleostei</taxon>
        <taxon>Acanthomorphata</taxon>
        <taxon>Ovalentaria</taxon>
        <taxon>Atherinomorphae</taxon>
        <taxon>Cyprinodontiformes</taxon>
        <taxon>Goodeidae</taxon>
        <taxon>Ameca</taxon>
    </lineage>
</organism>
<keyword evidence="2" id="KW-1185">Reference proteome</keyword>
<dbReference type="Proteomes" id="UP001469553">
    <property type="component" value="Unassembled WGS sequence"/>
</dbReference>
<evidence type="ECO:0000313" key="2">
    <source>
        <dbReference type="Proteomes" id="UP001469553"/>
    </source>
</evidence>
<comment type="caution">
    <text evidence="1">The sequence shown here is derived from an EMBL/GenBank/DDBJ whole genome shotgun (WGS) entry which is preliminary data.</text>
</comment>
<proteinExistence type="predicted"/>
<reference evidence="1 2" key="1">
    <citation type="submission" date="2021-06" db="EMBL/GenBank/DDBJ databases">
        <authorList>
            <person name="Palmer J.M."/>
        </authorList>
    </citation>
    <scope>NUCLEOTIDE SEQUENCE [LARGE SCALE GENOMIC DNA]</scope>
    <source>
        <strain evidence="1 2">AS_MEX2019</strain>
        <tissue evidence="1">Muscle</tissue>
    </source>
</reference>
<protein>
    <submittedName>
        <fullName evidence="1">Uncharacterized protein</fullName>
    </submittedName>
</protein>
<gene>
    <name evidence="1" type="ORF">AMECASPLE_035132</name>
</gene>
<accession>A0ABV0XWS0</accession>